<evidence type="ECO:0000256" key="1">
    <source>
        <dbReference type="SAM" id="MobiDB-lite"/>
    </source>
</evidence>
<name>A0A139WPV5_9CYAN</name>
<feature type="region of interest" description="Disordered" evidence="1">
    <location>
        <begin position="216"/>
        <end position="237"/>
    </location>
</feature>
<dbReference type="AlphaFoldDB" id="A0A139WPV5"/>
<dbReference type="STRING" id="128403.WA1_51745"/>
<accession>A0A139WPV5</accession>
<sequence length="237" mass="26170">MIYELISEEDYESLPDDPEGQFIALESICRRNMTKLITRETTGAFDSMVRLQYMSTVSAAAEELGLPSLYAYHAFEDPTDAFNDFIMSANSLATKIRLRKAGSNNYNSVRLGVKTRGRIEQEIAKLRNIVINSNLDREDKGLILKKLDELSSEIGRTRVSFSKVMAILAYVGMGVGGTTAFIADAPDAIATIASLLGADKEAENKEAKRLGLERSIKSLPPPKVTSQSESYDDEIPF</sequence>
<comment type="caution">
    <text evidence="2">The sequence shown here is derived from an EMBL/GenBank/DDBJ whole genome shotgun (WGS) entry which is preliminary data.</text>
</comment>
<proteinExistence type="predicted"/>
<evidence type="ECO:0000313" key="3">
    <source>
        <dbReference type="Proteomes" id="UP000076925"/>
    </source>
</evidence>
<organism evidence="2 3">
    <name type="scientific">Scytonema hofmannii PCC 7110</name>
    <dbReference type="NCBI Taxonomy" id="128403"/>
    <lineage>
        <taxon>Bacteria</taxon>
        <taxon>Bacillati</taxon>
        <taxon>Cyanobacteriota</taxon>
        <taxon>Cyanophyceae</taxon>
        <taxon>Nostocales</taxon>
        <taxon>Scytonemataceae</taxon>
        <taxon>Scytonema</taxon>
    </lineage>
</organism>
<keyword evidence="3" id="KW-1185">Reference proteome</keyword>
<gene>
    <name evidence="2" type="ORF">WA1_51745</name>
</gene>
<dbReference type="OrthoDB" id="8117406at2"/>
<dbReference type="EMBL" id="ANNX02000082">
    <property type="protein sequence ID" value="KYC34457.1"/>
    <property type="molecule type" value="Genomic_DNA"/>
</dbReference>
<dbReference type="Proteomes" id="UP000076925">
    <property type="component" value="Unassembled WGS sequence"/>
</dbReference>
<protein>
    <submittedName>
        <fullName evidence="2">Uncharacterized protein</fullName>
    </submittedName>
</protein>
<reference evidence="2 3" key="1">
    <citation type="journal article" date="2013" name="Genome Biol. Evol.">
        <title>Genomes of Stigonematalean cyanobacteria (subsection V) and the evolution of oxygenic photosynthesis from prokaryotes to plastids.</title>
        <authorList>
            <person name="Dagan T."/>
            <person name="Roettger M."/>
            <person name="Stucken K."/>
            <person name="Landan G."/>
            <person name="Koch R."/>
            <person name="Major P."/>
            <person name="Gould S.B."/>
            <person name="Goremykin V.V."/>
            <person name="Rippka R."/>
            <person name="Tandeau de Marsac N."/>
            <person name="Gugger M."/>
            <person name="Lockhart P.J."/>
            <person name="Allen J.F."/>
            <person name="Brune I."/>
            <person name="Maus I."/>
            <person name="Puhler A."/>
            <person name="Martin W.F."/>
        </authorList>
    </citation>
    <scope>NUCLEOTIDE SEQUENCE [LARGE SCALE GENOMIC DNA]</scope>
    <source>
        <strain evidence="2 3">PCC 7110</strain>
    </source>
</reference>
<evidence type="ECO:0000313" key="2">
    <source>
        <dbReference type="EMBL" id="KYC34457.1"/>
    </source>
</evidence>